<dbReference type="EMBL" id="JAIWYP010000004">
    <property type="protein sequence ID" value="KAH3838644.1"/>
    <property type="molecule type" value="Genomic_DNA"/>
</dbReference>
<gene>
    <name evidence="1" type="ORF">DPMN_112053</name>
</gene>
<keyword evidence="2" id="KW-1185">Reference proteome</keyword>
<comment type="caution">
    <text evidence="1">The sequence shown here is derived from an EMBL/GenBank/DDBJ whole genome shotgun (WGS) entry which is preliminary data.</text>
</comment>
<name>A0A9D4KFP8_DREPO</name>
<proteinExistence type="predicted"/>
<dbReference type="AlphaFoldDB" id="A0A9D4KFP8"/>
<organism evidence="1 2">
    <name type="scientific">Dreissena polymorpha</name>
    <name type="common">Zebra mussel</name>
    <name type="synonym">Mytilus polymorpha</name>
    <dbReference type="NCBI Taxonomy" id="45954"/>
    <lineage>
        <taxon>Eukaryota</taxon>
        <taxon>Metazoa</taxon>
        <taxon>Spiralia</taxon>
        <taxon>Lophotrochozoa</taxon>
        <taxon>Mollusca</taxon>
        <taxon>Bivalvia</taxon>
        <taxon>Autobranchia</taxon>
        <taxon>Heteroconchia</taxon>
        <taxon>Euheterodonta</taxon>
        <taxon>Imparidentia</taxon>
        <taxon>Neoheterodontei</taxon>
        <taxon>Myida</taxon>
        <taxon>Dreissenoidea</taxon>
        <taxon>Dreissenidae</taxon>
        <taxon>Dreissena</taxon>
    </lineage>
</organism>
<reference evidence="1" key="1">
    <citation type="journal article" date="2019" name="bioRxiv">
        <title>The Genome of the Zebra Mussel, Dreissena polymorpha: A Resource for Invasive Species Research.</title>
        <authorList>
            <person name="McCartney M.A."/>
            <person name="Auch B."/>
            <person name="Kono T."/>
            <person name="Mallez S."/>
            <person name="Zhang Y."/>
            <person name="Obille A."/>
            <person name="Becker A."/>
            <person name="Abrahante J.E."/>
            <person name="Garbe J."/>
            <person name="Badalamenti J.P."/>
            <person name="Herman A."/>
            <person name="Mangelson H."/>
            <person name="Liachko I."/>
            <person name="Sullivan S."/>
            <person name="Sone E.D."/>
            <person name="Koren S."/>
            <person name="Silverstein K.A.T."/>
            <person name="Beckman K.B."/>
            <person name="Gohl D.M."/>
        </authorList>
    </citation>
    <scope>NUCLEOTIDE SEQUENCE</scope>
    <source>
        <strain evidence="1">Duluth1</strain>
        <tissue evidence="1">Whole animal</tissue>
    </source>
</reference>
<dbReference type="Proteomes" id="UP000828390">
    <property type="component" value="Unassembled WGS sequence"/>
</dbReference>
<sequence>MDTHTDRRSGDYMLPQKILGEHTNAPPNGGHVFQPTGTIFKLVKEIIGNNLGTKFHEDRTINVASRV</sequence>
<accession>A0A9D4KFP8</accession>
<evidence type="ECO:0000313" key="1">
    <source>
        <dbReference type="EMBL" id="KAH3838644.1"/>
    </source>
</evidence>
<reference evidence="1" key="2">
    <citation type="submission" date="2020-11" db="EMBL/GenBank/DDBJ databases">
        <authorList>
            <person name="McCartney M.A."/>
            <person name="Auch B."/>
            <person name="Kono T."/>
            <person name="Mallez S."/>
            <person name="Becker A."/>
            <person name="Gohl D.M."/>
            <person name="Silverstein K.A.T."/>
            <person name="Koren S."/>
            <person name="Bechman K.B."/>
            <person name="Herman A."/>
            <person name="Abrahante J.E."/>
            <person name="Garbe J."/>
        </authorList>
    </citation>
    <scope>NUCLEOTIDE SEQUENCE</scope>
    <source>
        <strain evidence="1">Duluth1</strain>
        <tissue evidence="1">Whole animal</tissue>
    </source>
</reference>
<protein>
    <submittedName>
        <fullName evidence="1">Uncharacterized protein</fullName>
    </submittedName>
</protein>
<evidence type="ECO:0000313" key="2">
    <source>
        <dbReference type="Proteomes" id="UP000828390"/>
    </source>
</evidence>